<dbReference type="EMBL" id="GBXM01085338">
    <property type="protein sequence ID" value="JAH23239.1"/>
    <property type="molecule type" value="Transcribed_RNA"/>
</dbReference>
<proteinExistence type="predicted"/>
<reference evidence="1" key="1">
    <citation type="submission" date="2014-11" db="EMBL/GenBank/DDBJ databases">
        <authorList>
            <person name="Amaro Gonzalez C."/>
        </authorList>
    </citation>
    <scope>NUCLEOTIDE SEQUENCE</scope>
</reference>
<reference evidence="1" key="2">
    <citation type="journal article" date="2015" name="Fish Shellfish Immunol.">
        <title>Early steps in the European eel (Anguilla anguilla)-Vibrio vulnificus interaction in the gills: Role of the RtxA13 toxin.</title>
        <authorList>
            <person name="Callol A."/>
            <person name="Pajuelo D."/>
            <person name="Ebbesson L."/>
            <person name="Teles M."/>
            <person name="MacKenzie S."/>
            <person name="Amaro C."/>
        </authorList>
    </citation>
    <scope>NUCLEOTIDE SEQUENCE</scope>
</reference>
<protein>
    <submittedName>
        <fullName evidence="1">Uncharacterized protein</fullName>
    </submittedName>
</protein>
<sequence length="19" mass="2148">MKVCVHTSASWPKCSSRHC</sequence>
<organism evidence="1">
    <name type="scientific">Anguilla anguilla</name>
    <name type="common">European freshwater eel</name>
    <name type="synonym">Muraena anguilla</name>
    <dbReference type="NCBI Taxonomy" id="7936"/>
    <lineage>
        <taxon>Eukaryota</taxon>
        <taxon>Metazoa</taxon>
        <taxon>Chordata</taxon>
        <taxon>Craniata</taxon>
        <taxon>Vertebrata</taxon>
        <taxon>Euteleostomi</taxon>
        <taxon>Actinopterygii</taxon>
        <taxon>Neopterygii</taxon>
        <taxon>Teleostei</taxon>
        <taxon>Anguilliformes</taxon>
        <taxon>Anguillidae</taxon>
        <taxon>Anguilla</taxon>
    </lineage>
</organism>
<name>A0A0E9R2B2_ANGAN</name>
<evidence type="ECO:0000313" key="1">
    <source>
        <dbReference type="EMBL" id="JAH23239.1"/>
    </source>
</evidence>
<accession>A0A0E9R2B2</accession>
<dbReference type="AlphaFoldDB" id="A0A0E9R2B2"/>